<gene>
    <name evidence="1" type="ORF">R4Z09_08855</name>
</gene>
<dbReference type="EMBL" id="CP137640">
    <property type="protein sequence ID" value="WVX83072.1"/>
    <property type="molecule type" value="Genomic_DNA"/>
</dbReference>
<sequence length="151" mass="17400">MTLRYRDLVQLFPGNKGISEPSLSFLTVTAFARIPQPKGIFVPLFHNSGELKEAIDHGAVAALWDEKIPLPAYMPNHFIVFYCNDLLKGLKKMIELYRKNQLEMEEEQMNQTKFYFLPEISLNEKESTYDLAVMVNELDLLLKDSEDGRGK</sequence>
<evidence type="ECO:0000313" key="2">
    <source>
        <dbReference type="Proteomes" id="UP001357223"/>
    </source>
</evidence>
<accession>A0ABZ2CH12</accession>
<dbReference type="Proteomes" id="UP001357223">
    <property type="component" value="Chromosome"/>
</dbReference>
<dbReference type="RefSeq" id="WP_338451963.1">
    <property type="nucleotide sequence ID" value="NZ_CP137640.1"/>
</dbReference>
<evidence type="ECO:0000313" key="1">
    <source>
        <dbReference type="EMBL" id="WVX83072.1"/>
    </source>
</evidence>
<keyword evidence="2" id="KW-1185">Reference proteome</keyword>
<name>A0ABZ2CH12_9BACI</name>
<protein>
    <submittedName>
        <fullName evidence="1">Uncharacterized protein</fullName>
    </submittedName>
</protein>
<reference evidence="1 2" key="1">
    <citation type="submission" date="2023-10" db="EMBL/GenBank/DDBJ databases">
        <title>Niallia locisalis sp.nov. isolated from a salt pond sample.</title>
        <authorList>
            <person name="Li X.-J."/>
            <person name="Dong L."/>
        </authorList>
    </citation>
    <scope>NUCLEOTIDE SEQUENCE [LARGE SCALE GENOMIC DNA]</scope>
    <source>
        <strain evidence="1 2">DSM 29761</strain>
    </source>
</reference>
<proteinExistence type="predicted"/>
<organism evidence="1 2">
    <name type="scientific">Niallia oryzisoli</name>
    <dbReference type="NCBI Taxonomy" id="1737571"/>
    <lineage>
        <taxon>Bacteria</taxon>
        <taxon>Bacillati</taxon>
        <taxon>Bacillota</taxon>
        <taxon>Bacilli</taxon>
        <taxon>Bacillales</taxon>
        <taxon>Bacillaceae</taxon>
        <taxon>Niallia</taxon>
    </lineage>
</organism>